<feature type="chain" id="PRO_5035480576" evidence="1">
    <location>
        <begin position="18"/>
        <end position="253"/>
    </location>
</feature>
<evidence type="ECO:0000313" key="2">
    <source>
        <dbReference type="EMBL" id="KAF2894026.1"/>
    </source>
</evidence>
<gene>
    <name evidence="2" type="ORF">ILUMI_12148</name>
</gene>
<dbReference type="OrthoDB" id="6419576at2759"/>
<organism evidence="2 3">
    <name type="scientific">Ignelater luminosus</name>
    <name type="common">Cucubano</name>
    <name type="synonym">Pyrophorus luminosus</name>
    <dbReference type="NCBI Taxonomy" id="2038154"/>
    <lineage>
        <taxon>Eukaryota</taxon>
        <taxon>Metazoa</taxon>
        <taxon>Ecdysozoa</taxon>
        <taxon>Arthropoda</taxon>
        <taxon>Hexapoda</taxon>
        <taxon>Insecta</taxon>
        <taxon>Pterygota</taxon>
        <taxon>Neoptera</taxon>
        <taxon>Endopterygota</taxon>
        <taxon>Coleoptera</taxon>
        <taxon>Polyphaga</taxon>
        <taxon>Elateriformia</taxon>
        <taxon>Elateroidea</taxon>
        <taxon>Elateridae</taxon>
        <taxon>Agrypninae</taxon>
        <taxon>Pyrophorini</taxon>
        <taxon>Ignelater</taxon>
    </lineage>
</organism>
<comment type="caution">
    <text evidence="2">The sequence shown here is derived from an EMBL/GenBank/DDBJ whole genome shotgun (WGS) entry which is preliminary data.</text>
</comment>
<name>A0A8K0CZ14_IGNLU</name>
<dbReference type="Gene3D" id="3.15.10.50">
    <property type="match status" value="1"/>
</dbReference>
<dbReference type="InterPro" id="IPR020234">
    <property type="entry name" value="Mite_allergen_group-7"/>
</dbReference>
<keyword evidence="1" id="KW-0732">Signal</keyword>
<reference evidence="2" key="1">
    <citation type="submission" date="2019-08" db="EMBL/GenBank/DDBJ databases">
        <title>The genome of the North American firefly Photinus pyralis.</title>
        <authorList>
            <consortium name="Photinus pyralis genome working group"/>
            <person name="Fallon T.R."/>
            <person name="Sander Lower S.E."/>
            <person name="Weng J.-K."/>
        </authorList>
    </citation>
    <scope>NUCLEOTIDE SEQUENCE</scope>
    <source>
        <strain evidence="2">TRF0915ILg1</strain>
        <tissue evidence="2">Whole body</tissue>
    </source>
</reference>
<dbReference type="AlphaFoldDB" id="A0A8K0CZ14"/>
<sequence length="253" mass="28323">MLLIKLLFCLTILAVAASFTEKDVKDKFKGFKLQGWQLSIFKATLRLLFRANNTESVTILNKQVDFLLTSVDNFAGITGFNSIDLPRFNASFKWTVLSGGIVLKDGFLYGVSTLERHGDVTVIQTESDLKITIPLGFSNLTFTYEYDLDFMKVGRTGKATGGSQGNKFSVGLHFDIKTLKVKLDEFNFNDLGLISFRLHRNGLTALVINLITPVVMPLLKPILKDIVKGFIVNEFESIFEMYNNAVCPKQPDC</sequence>
<dbReference type="InterPro" id="IPR038602">
    <property type="entry name" value="Mite_allergen_7_sf"/>
</dbReference>
<evidence type="ECO:0000256" key="1">
    <source>
        <dbReference type="SAM" id="SignalP"/>
    </source>
</evidence>
<dbReference type="Proteomes" id="UP000801492">
    <property type="component" value="Unassembled WGS sequence"/>
</dbReference>
<dbReference type="EMBL" id="VTPC01007430">
    <property type="protein sequence ID" value="KAF2894026.1"/>
    <property type="molecule type" value="Genomic_DNA"/>
</dbReference>
<protein>
    <submittedName>
        <fullName evidence="2">Uncharacterized protein</fullName>
    </submittedName>
</protein>
<proteinExistence type="predicted"/>
<feature type="signal peptide" evidence="1">
    <location>
        <begin position="1"/>
        <end position="17"/>
    </location>
</feature>
<dbReference type="Pfam" id="PF16984">
    <property type="entry name" value="Grp7_allergen"/>
    <property type="match status" value="1"/>
</dbReference>
<evidence type="ECO:0000313" key="3">
    <source>
        <dbReference type="Proteomes" id="UP000801492"/>
    </source>
</evidence>
<keyword evidence="3" id="KW-1185">Reference proteome</keyword>
<accession>A0A8K0CZ14</accession>